<feature type="transmembrane region" description="Helical" evidence="1">
    <location>
        <begin position="20"/>
        <end position="47"/>
    </location>
</feature>
<keyword evidence="1 2" id="KW-0812">Transmembrane</keyword>
<dbReference type="Proteomes" id="UP000054742">
    <property type="component" value="Unassembled WGS sequence"/>
</dbReference>
<feature type="transmembrane region" description="Helical" evidence="1">
    <location>
        <begin position="230"/>
        <end position="254"/>
    </location>
</feature>
<feature type="transmembrane region" description="Helical" evidence="1">
    <location>
        <begin position="266"/>
        <end position="288"/>
    </location>
</feature>
<comment type="caution">
    <text evidence="2">The sequence shown here is derived from an EMBL/GenBank/DDBJ whole genome shotgun (WGS) entry which is preliminary data.</text>
</comment>
<name>A0A0W0STH4_9GAMM</name>
<gene>
    <name evidence="2" type="ORF">Lbru_0623</name>
</gene>
<feature type="transmembrane region" description="Helical" evidence="1">
    <location>
        <begin position="162"/>
        <end position="184"/>
    </location>
</feature>
<dbReference type="EMBL" id="LNXV01000004">
    <property type="protein sequence ID" value="KTC86682.1"/>
    <property type="molecule type" value="Genomic_DNA"/>
</dbReference>
<keyword evidence="1" id="KW-0472">Membrane</keyword>
<evidence type="ECO:0000313" key="3">
    <source>
        <dbReference type="Proteomes" id="UP000054742"/>
    </source>
</evidence>
<reference evidence="2 3" key="1">
    <citation type="submission" date="2015-11" db="EMBL/GenBank/DDBJ databases">
        <title>Genomic analysis of 38 Legionella species identifies large and diverse effector repertoires.</title>
        <authorList>
            <person name="Burstein D."/>
            <person name="Amaro F."/>
            <person name="Zusman T."/>
            <person name="Lifshitz Z."/>
            <person name="Cohen O."/>
            <person name="Gilbert J.A."/>
            <person name="Pupko T."/>
            <person name="Shuman H.A."/>
            <person name="Segal G."/>
        </authorList>
    </citation>
    <scope>NUCLEOTIDE SEQUENCE [LARGE SCALE GENOMIC DNA]</scope>
    <source>
        <strain evidence="2 3">ATCC 43878</strain>
    </source>
</reference>
<keyword evidence="1" id="KW-1133">Transmembrane helix</keyword>
<feature type="transmembrane region" description="Helical" evidence="1">
    <location>
        <begin position="78"/>
        <end position="98"/>
    </location>
</feature>
<feature type="transmembrane region" description="Helical" evidence="1">
    <location>
        <begin position="105"/>
        <end position="125"/>
    </location>
</feature>
<proteinExistence type="predicted"/>
<sequence>MTRLGELLRKQGHFLLENDLHALVYIAILALIPFAAWLSVAVVALITLRKGWGAGFKGVVVGVVSMLLLSLLSSSWSASFMEAVIAFLPCYLTAGILRETMSWRIAVAFIVLQALTGIVLVHWLAPEFINQQYQLIQTVLKGLESDDAVAGLLSNQDVVNPIVIANYIVGVQAVSIILSAVASLMLARSTQANLFYPGGYRQEMLGFRASPWGVIILLASAIGAYQHFPLAISCLPLLVVYYASAGISIGFNILTKGKKGIGTLFLLLLPLILLPFVMLPIYVLLGALDSLFNFRLYLLVKTGGKTD</sequence>
<feature type="transmembrane region" description="Helical" evidence="1">
    <location>
        <begin position="205"/>
        <end position="224"/>
    </location>
</feature>
<dbReference type="STRING" id="29422.Lbru_0623"/>
<dbReference type="RefSeq" id="WP_058440710.1">
    <property type="nucleotide sequence ID" value="NZ_CAAAHU010000007.1"/>
</dbReference>
<dbReference type="AlphaFoldDB" id="A0A0W0STH4"/>
<keyword evidence="3" id="KW-1185">Reference proteome</keyword>
<evidence type="ECO:0000256" key="1">
    <source>
        <dbReference type="SAM" id="Phobius"/>
    </source>
</evidence>
<organism evidence="2 3">
    <name type="scientific">Legionella brunensis</name>
    <dbReference type="NCBI Taxonomy" id="29422"/>
    <lineage>
        <taxon>Bacteria</taxon>
        <taxon>Pseudomonadati</taxon>
        <taxon>Pseudomonadota</taxon>
        <taxon>Gammaproteobacteria</taxon>
        <taxon>Legionellales</taxon>
        <taxon>Legionellaceae</taxon>
        <taxon>Legionella</taxon>
    </lineage>
</organism>
<feature type="transmembrane region" description="Helical" evidence="1">
    <location>
        <begin position="54"/>
        <end position="72"/>
    </location>
</feature>
<evidence type="ECO:0000313" key="2">
    <source>
        <dbReference type="EMBL" id="KTC86682.1"/>
    </source>
</evidence>
<dbReference type="PATRIC" id="fig|29422.6.peg.653"/>
<dbReference type="OrthoDB" id="5659946at2"/>
<protein>
    <submittedName>
        <fullName evidence="2">Transmembrane protein</fullName>
    </submittedName>
</protein>
<accession>A0A0W0STH4</accession>